<comment type="subcellular location">
    <subcellularLocation>
        <location evidence="1">Membrane</location>
        <topology evidence="1">Multi-pass membrane protein</topology>
    </subcellularLocation>
</comment>
<gene>
    <name evidence="9" type="ORF">DCP75_17950</name>
</gene>
<evidence type="ECO:0000256" key="3">
    <source>
        <dbReference type="ARBA" id="ARBA00022679"/>
    </source>
</evidence>
<evidence type="ECO:0000256" key="1">
    <source>
        <dbReference type="ARBA" id="ARBA00004141"/>
    </source>
</evidence>
<dbReference type="InterPro" id="IPR003362">
    <property type="entry name" value="Bact_transf"/>
</dbReference>
<keyword evidence="5 7" id="KW-1133">Transmembrane helix</keyword>
<comment type="similarity">
    <text evidence="2">Belongs to the bacterial sugar transferase family.</text>
</comment>
<evidence type="ECO:0000259" key="8">
    <source>
        <dbReference type="Pfam" id="PF02397"/>
    </source>
</evidence>
<evidence type="ECO:0000256" key="7">
    <source>
        <dbReference type="SAM" id="Phobius"/>
    </source>
</evidence>
<evidence type="ECO:0000256" key="5">
    <source>
        <dbReference type="ARBA" id="ARBA00022989"/>
    </source>
</evidence>
<dbReference type="Pfam" id="PF02397">
    <property type="entry name" value="Bac_transf"/>
    <property type="match status" value="1"/>
</dbReference>
<reference evidence="9 10" key="1">
    <citation type="journal article" date="2018" name="Nat. Biotechnol.">
        <title>A standardized bacterial taxonomy based on genome phylogeny substantially revises the tree of life.</title>
        <authorList>
            <person name="Parks D.H."/>
            <person name="Chuvochina M."/>
            <person name="Waite D.W."/>
            <person name="Rinke C."/>
            <person name="Skarshewski A."/>
            <person name="Chaumeil P.A."/>
            <person name="Hugenholtz P."/>
        </authorList>
    </citation>
    <scope>NUCLEOTIDE SEQUENCE [LARGE SCALE GENOMIC DNA]</scope>
    <source>
        <strain evidence="9">UBA9158</strain>
    </source>
</reference>
<evidence type="ECO:0000256" key="4">
    <source>
        <dbReference type="ARBA" id="ARBA00022692"/>
    </source>
</evidence>
<dbReference type="GO" id="GO:0016780">
    <property type="term" value="F:phosphotransferase activity, for other substituted phosphate groups"/>
    <property type="evidence" value="ECO:0007669"/>
    <property type="project" value="TreeGrafter"/>
</dbReference>
<feature type="transmembrane region" description="Helical" evidence="7">
    <location>
        <begin position="103"/>
        <end position="124"/>
    </location>
</feature>
<dbReference type="EMBL" id="DMND01000240">
    <property type="protein sequence ID" value="HAN29569.1"/>
    <property type="molecule type" value="Genomic_DNA"/>
</dbReference>
<keyword evidence="3 9" id="KW-0808">Transferase</keyword>
<feature type="domain" description="Bacterial sugar transferase" evidence="8">
    <location>
        <begin position="96"/>
        <end position="275"/>
    </location>
</feature>
<evidence type="ECO:0000256" key="6">
    <source>
        <dbReference type="ARBA" id="ARBA00023136"/>
    </source>
</evidence>
<name>A0A3C1KSB4_9GAMM</name>
<dbReference type="AlphaFoldDB" id="A0A3C1KSB4"/>
<dbReference type="STRING" id="1121937.GCA_000423125_01407"/>
<protein>
    <submittedName>
        <fullName evidence="9">Undecaprenyl-phosphate glucose phosphotransferase</fullName>
    </submittedName>
</protein>
<evidence type="ECO:0000313" key="9">
    <source>
        <dbReference type="EMBL" id="HAN29569.1"/>
    </source>
</evidence>
<dbReference type="PANTHER" id="PTHR30576">
    <property type="entry name" value="COLANIC BIOSYNTHESIS UDP-GLUCOSE LIPID CARRIER TRANSFERASE"/>
    <property type="match status" value="1"/>
</dbReference>
<evidence type="ECO:0000313" key="10">
    <source>
        <dbReference type="Proteomes" id="UP000259273"/>
    </source>
</evidence>
<keyword evidence="4 7" id="KW-0812">Transmembrane</keyword>
<feature type="non-terminal residue" evidence="9">
    <location>
        <position position="278"/>
    </location>
</feature>
<keyword evidence="6 7" id="KW-0472">Membrane</keyword>
<dbReference type="NCBIfam" id="TIGR03025">
    <property type="entry name" value="EPS_sugtrans"/>
    <property type="match status" value="1"/>
</dbReference>
<dbReference type="InterPro" id="IPR017475">
    <property type="entry name" value="EPS_sugar_tfrase"/>
</dbReference>
<dbReference type="GO" id="GO:0016020">
    <property type="term" value="C:membrane"/>
    <property type="evidence" value="ECO:0007669"/>
    <property type="project" value="UniProtKB-SubCell"/>
</dbReference>
<accession>A0A3C1KSB4</accession>
<organism evidence="9 10">
    <name type="scientific">Haliea salexigens</name>
    <dbReference type="NCBI Taxonomy" id="287487"/>
    <lineage>
        <taxon>Bacteria</taxon>
        <taxon>Pseudomonadati</taxon>
        <taxon>Pseudomonadota</taxon>
        <taxon>Gammaproteobacteria</taxon>
        <taxon>Cellvibrionales</taxon>
        <taxon>Halieaceae</taxon>
        <taxon>Haliea</taxon>
    </lineage>
</organism>
<comment type="caution">
    <text evidence="9">The sequence shown here is derived from an EMBL/GenBank/DDBJ whole genome shotgun (WGS) entry which is preliminary data.</text>
</comment>
<evidence type="ECO:0000256" key="2">
    <source>
        <dbReference type="ARBA" id="ARBA00006464"/>
    </source>
</evidence>
<dbReference type="PANTHER" id="PTHR30576:SF0">
    <property type="entry name" value="UNDECAPRENYL-PHOSPHATE N-ACETYLGALACTOSAMINYL 1-PHOSPHATE TRANSFERASE-RELATED"/>
    <property type="match status" value="1"/>
</dbReference>
<dbReference type="Proteomes" id="UP000259273">
    <property type="component" value="Unassembled WGS sequence"/>
</dbReference>
<proteinExistence type="inferred from homology"/>
<feature type="non-terminal residue" evidence="9">
    <location>
        <position position="1"/>
    </location>
</feature>
<sequence>AGLRLPATFLGHFAELDELLSGADSHVDELWLAPDGASAIPDTVLQSGLSQSSLPVRYVPDLTVLRMLQHRINDVDGLTVIELNATPLDGPEGVVKALMDRTLAAVALLALSPLLVLIAALVRLDSPGPALFKQPRHGGGGRIIRVLKFRTMHTARNADTRQASRNDPRVTRIGRFLRRSSLDELPQLFNVLQGDMSLVGPRPHPLELNDQYRKRLDTYMQRHRVKPGITGWAQINGCRGATETLDKMQKRLEYDLYYIENWSIWLDIKILAKTALLG</sequence>